<proteinExistence type="predicted"/>
<name>D6WQ81_TRICA</name>
<organism evidence="1 2">
    <name type="scientific">Tribolium castaneum</name>
    <name type="common">Red flour beetle</name>
    <dbReference type="NCBI Taxonomy" id="7070"/>
    <lineage>
        <taxon>Eukaryota</taxon>
        <taxon>Metazoa</taxon>
        <taxon>Ecdysozoa</taxon>
        <taxon>Arthropoda</taxon>
        <taxon>Hexapoda</taxon>
        <taxon>Insecta</taxon>
        <taxon>Pterygota</taxon>
        <taxon>Neoptera</taxon>
        <taxon>Endopterygota</taxon>
        <taxon>Coleoptera</taxon>
        <taxon>Polyphaga</taxon>
        <taxon>Cucujiformia</taxon>
        <taxon>Tenebrionidae</taxon>
        <taxon>Tenebrionidae incertae sedis</taxon>
        <taxon>Tribolium</taxon>
    </lineage>
</organism>
<dbReference type="HOGENOM" id="CLU_1984421_0_0_1"/>
<dbReference type="AlphaFoldDB" id="D6WQ81"/>
<dbReference type="Proteomes" id="UP000007266">
    <property type="component" value="Linkage group 7"/>
</dbReference>
<reference evidence="1 2" key="2">
    <citation type="journal article" date="2010" name="Nucleic Acids Res.">
        <title>BeetleBase in 2010: revisions to provide comprehensive genomic information for Tribolium castaneum.</title>
        <authorList>
            <person name="Kim H.S."/>
            <person name="Murphy T."/>
            <person name="Xia J."/>
            <person name="Caragea D."/>
            <person name="Park Y."/>
            <person name="Beeman R.W."/>
            <person name="Lorenzen M.D."/>
            <person name="Butcher S."/>
            <person name="Manak J.R."/>
            <person name="Brown S.J."/>
        </authorList>
    </citation>
    <scope>GENOME REANNOTATION</scope>
    <source>
        <strain evidence="1 2">Georgia GA2</strain>
    </source>
</reference>
<dbReference type="EMBL" id="KQ971354">
    <property type="protein sequence ID" value="EFA06935.2"/>
    <property type="molecule type" value="Genomic_DNA"/>
</dbReference>
<evidence type="ECO:0000313" key="1">
    <source>
        <dbReference type="EMBL" id="EFA06935.2"/>
    </source>
</evidence>
<gene>
    <name evidence="1" type="primary">GLEAN_09886</name>
    <name evidence="1" type="ORF">TcasGA2_TC009886</name>
</gene>
<dbReference type="InParanoid" id="D6WQ81"/>
<evidence type="ECO:0000313" key="2">
    <source>
        <dbReference type="Proteomes" id="UP000007266"/>
    </source>
</evidence>
<keyword evidence="2" id="KW-1185">Reference proteome</keyword>
<reference evidence="1 2" key="1">
    <citation type="journal article" date="2008" name="Nature">
        <title>The genome of the model beetle and pest Tribolium castaneum.</title>
        <authorList>
            <consortium name="Tribolium Genome Sequencing Consortium"/>
            <person name="Richards S."/>
            <person name="Gibbs R.A."/>
            <person name="Weinstock G.M."/>
            <person name="Brown S.J."/>
            <person name="Denell R."/>
            <person name="Beeman R.W."/>
            <person name="Gibbs R."/>
            <person name="Beeman R.W."/>
            <person name="Brown S.J."/>
            <person name="Bucher G."/>
            <person name="Friedrich M."/>
            <person name="Grimmelikhuijzen C.J."/>
            <person name="Klingler M."/>
            <person name="Lorenzen M."/>
            <person name="Richards S."/>
            <person name="Roth S."/>
            <person name="Schroder R."/>
            <person name="Tautz D."/>
            <person name="Zdobnov E.M."/>
            <person name="Muzny D."/>
            <person name="Gibbs R.A."/>
            <person name="Weinstock G.M."/>
            <person name="Attaway T."/>
            <person name="Bell S."/>
            <person name="Buhay C.J."/>
            <person name="Chandrabose M.N."/>
            <person name="Chavez D."/>
            <person name="Clerk-Blankenburg K.P."/>
            <person name="Cree A."/>
            <person name="Dao M."/>
            <person name="Davis C."/>
            <person name="Chacko J."/>
            <person name="Dinh H."/>
            <person name="Dugan-Rocha S."/>
            <person name="Fowler G."/>
            <person name="Garner T.T."/>
            <person name="Garnes J."/>
            <person name="Gnirke A."/>
            <person name="Hawes A."/>
            <person name="Hernandez J."/>
            <person name="Hines S."/>
            <person name="Holder M."/>
            <person name="Hume J."/>
            <person name="Jhangiani S.N."/>
            <person name="Joshi V."/>
            <person name="Khan Z.M."/>
            <person name="Jackson L."/>
            <person name="Kovar C."/>
            <person name="Kowis A."/>
            <person name="Lee S."/>
            <person name="Lewis L.R."/>
            <person name="Margolis J."/>
            <person name="Morgan M."/>
            <person name="Nazareth L.V."/>
            <person name="Nguyen N."/>
            <person name="Okwuonu G."/>
            <person name="Parker D."/>
            <person name="Richards S."/>
            <person name="Ruiz S.J."/>
            <person name="Santibanez J."/>
            <person name="Savard J."/>
            <person name="Scherer S.E."/>
            <person name="Schneider B."/>
            <person name="Sodergren E."/>
            <person name="Tautz D."/>
            <person name="Vattahil S."/>
            <person name="Villasana D."/>
            <person name="White C.S."/>
            <person name="Wright R."/>
            <person name="Park Y."/>
            <person name="Beeman R.W."/>
            <person name="Lord J."/>
            <person name="Oppert B."/>
            <person name="Lorenzen M."/>
            <person name="Brown S."/>
            <person name="Wang L."/>
            <person name="Savard J."/>
            <person name="Tautz D."/>
            <person name="Richards S."/>
            <person name="Weinstock G."/>
            <person name="Gibbs R.A."/>
            <person name="Liu Y."/>
            <person name="Worley K."/>
            <person name="Weinstock G."/>
            <person name="Elsik C.G."/>
            <person name="Reese J.T."/>
            <person name="Elhaik E."/>
            <person name="Landan G."/>
            <person name="Graur D."/>
            <person name="Arensburger P."/>
            <person name="Atkinson P."/>
            <person name="Beeman R.W."/>
            <person name="Beidler J."/>
            <person name="Brown S.J."/>
            <person name="Demuth J.P."/>
            <person name="Drury D.W."/>
            <person name="Du Y.Z."/>
            <person name="Fujiwara H."/>
            <person name="Lorenzen M."/>
            <person name="Maselli V."/>
            <person name="Osanai M."/>
            <person name="Park Y."/>
            <person name="Robertson H.M."/>
            <person name="Tu Z."/>
            <person name="Wang J.J."/>
            <person name="Wang S."/>
            <person name="Richards S."/>
            <person name="Song H."/>
            <person name="Zhang L."/>
            <person name="Sodergren E."/>
            <person name="Werner D."/>
            <person name="Stanke M."/>
            <person name="Morgenstern B."/>
            <person name="Solovyev V."/>
            <person name="Kosarev P."/>
            <person name="Brown G."/>
            <person name="Chen H.C."/>
            <person name="Ermolaeva O."/>
            <person name="Hlavina W."/>
            <person name="Kapustin Y."/>
            <person name="Kiryutin B."/>
            <person name="Kitts P."/>
            <person name="Maglott D."/>
            <person name="Pruitt K."/>
            <person name="Sapojnikov V."/>
            <person name="Souvorov A."/>
            <person name="Mackey A.J."/>
            <person name="Waterhouse R.M."/>
            <person name="Wyder S."/>
            <person name="Zdobnov E.M."/>
            <person name="Zdobnov E.M."/>
            <person name="Wyder S."/>
            <person name="Kriventseva E.V."/>
            <person name="Kadowaki T."/>
            <person name="Bork P."/>
            <person name="Aranda M."/>
            <person name="Bao R."/>
            <person name="Beermann A."/>
            <person name="Berns N."/>
            <person name="Bolognesi R."/>
            <person name="Bonneton F."/>
            <person name="Bopp D."/>
            <person name="Brown S.J."/>
            <person name="Bucher G."/>
            <person name="Butts T."/>
            <person name="Chaumot A."/>
            <person name="Denell R.E."/>
            <person name="Ferrier D.E."/>
            <person name="Friedrich M."/>
            <person name="Gordon C.M."/>
            <person name="Jindra M."/>
            <person name="Klingler M."/>
            <person name="Lan Q."/>
            <person name="Lattorff H.M."/>
            <person name="Laudet V."/>
            <person name="von Levetsow C."/>
            <person name="Liu Z."/>
            <person name="Lutz R."/>
            <person name="Lynch J.A."/>
            <person name="da Fonseca R.N."/>
            <person name="Posnien N."/>
            <person name="Reuter R."/>
            <person name="Roth S."/>
            <person name="Savard J."/>
            <person name="Schinko J.B."/>
            <person name="Schmitt C."/>
            <person name="Schoppmeier M."/>
            <person name="Schroder R."/>
            <person name="Shippy T.D."/>
            <person name="Simonnet F."/>
            <person name="Marques-Souza H."/>
            <person name="Tautz D."/>
            <person name="Tomoyasu Y."/>
            <person name="Trauner J."/>
            <person name="Van der Zee M."/>
            <person name="Vervoort M."/>
            <person name="Wittkopp N."/>
            <person name="Wimmer E.A."/>
            <person name="Yang X."/>
            <person name="Jones A.K."/>
            <person name="Sattelle D.B."/>
            <person name="Ebert P.R."/>
            <person name="Nelson D."/>
            <person name="Scott J.G."/>
            <person name="Beeman R.W."/>
            <person name="Muthukrishnan S."/>
            <person name="Kramer K.J."/>
            <person name="Arakane Y."/>
            <person name="Beeman R.W."/>
            <person name="Zhu Q."/>
            <person name="Hogenkamp D."/>
            <person name="Dixit R."/>
            <person name="Oppert B."/>
            <person name="Jiang H."/>
            <person name="Zou Z."/>
            <person name="Marshall J."/>
            <person name="Elpidina E."/>
            <person name="Vinokurov K."/>
            <person name="Oppert C."/>
            <person name="Zou Z."/>
            <person name="Evans J."/>
            <person name="Lu Z."/>
            <person name="Zhao P."/>
            <person name="Sumathipala N."/>
            <person name="Altincicek B."/>
            <person name="Vilcinskas A."/>
            <person name="Williams M."/>
            <person name="Hultmark D."/>
            <person name="Hetru C."/>
            <person name="Jiang H."/>
            <person name="Grimmelikhuijzen C.J."/>
            <person name="Hauser F."/>
            <person name="Cazzamali G."/>
            <person name="Williamson M."/>
            <person name="Park Y."/>
            <person name="Li B."/>
            <person name="Tanaka Y."/>
            <person name="Predel R."/>
            <person name="Neupert S."/>
            <person name="Schachtner J."/>
            <person name="Verleyen P."/>
            <person name="Raible F."/>
            <person name="Bork P."/>
            <person name="Friedrich M."/>
            <person name="Walden K.K."/>
            <person name="Robertson H.M."/>
            <person name="Angeli S."/>
            <person name="Foret S."/>
            <person name="Bucher G."/>
            <person name="Schuetz S."/>
            <person name="Maleszka R."/>
            <person name="Wimmer E.A."/>
            <person name="Beeman R.W."/>
            <person name="Lorenzen M."/>
            <person name="Tomoyasu Y."/>
            <person name="Miller S.C."/>
            <person name="Grossmann D."/>
            <person name="Bucher G."/>
        </authorList>
    </citation>
    <scope>NUCLEOTIDE SEQUENCE [LARGE SCALE GENOMIC DNA]</scope>
    <source>
        <strain evidence="1 2">Georgia GA2</strain>
    </source>
</reference>
<protein>
    <submittedName>
        <fullName evidence="1">Uncharacterized protein</fullName>
    </submittedName>
</protein>
<sequence>MATPVSTHVLWGRPGQKFGGATAALLVAPNKALRLAATFAAPAGIQTMRRQRRLLPSPATGRYGPVLRPLFPNTTHCLGNAEAANPALAPNCPSPFAFHSNPHKSTKQYFYQWNFFESPGSRNPVCYWWCHNGDETLVCSEIRDDSGVIIIMMMTRLIRKIAAALDLCYYPEPKFSSNPDLYHSCSATKLIA</sequence>
<accession>D6WQ81</accession>